<dbReference type="CDD" id="cd16332">
    <property type="entry name" value="Prp-like"/>
    <property type="match status" value="1"/>
</dbReference>
<organism evidence="7 8">
    <name type="scientific">Zhenhengia yiwuensis</name>
    <dbReference type="NCBI Taxonomy" id="2763666"/>
    <lineage>
        <taxon>Bacteria</taxon>
        <taxon>Bacillati</taxon>
        <taxon>Bacillota</taxon>
        <taxon>Clostridia</taxon>
        <taxon>Lachnospirales</taxon>
        <taxon>Lachnospiraceae</taxon>
        <taxon>Zhenhengia</taxon>
    </lineage>
</organism>
<comment type="caution">
    <text evidence="7">The sequence shown here is derived from an EMBL/GenBank/DDBJ whole genome shotgun (WGS) entry which is preliminary data.</text>
</comment>
<dbReference type="Pfam" id="PF04327">
    <property type="entry name" value="Peptidase_Prp"/>
    <property type="match status" value="1"/>
</dbReference>
<keyword evidence="3" id="KW-0378">Hydrolase</keyword>
<evidence type="ECO:0000256" key="5">
    <source>
        <dbReference type="ARBA" id="ARBA00044503"/>
    </source>
</evidence>
<evidence type="ECO:0000313" key="7">
    <source>
        <dbReference type="EMBL" id="MBC8579372.1"/>
    </source>
</evidence>
<keyword evidence="1" id="KW-0690">Ribosome biogenesis</keyword>
<dbReference type="Proteomes" id="UP000655830">
    <property type="component" value="Unassembled WGS sequence"/>
</dbReference>
<dbReference type="PANTHER" id="PTHR39178:SF1">
    <property type="entry name" value="RIBOSOMAL-PROCESSING CYSTEINE PROTEASE PRP"/>
    <property type="match status" value="1"/>
</dbReference>
<dbReference type="GO" id="GO:0006508">
    <property type="term" value="P:proteolysis"/>
    <property type="evidence" value="ECO:0007669"/>
    <property type="project" value="UniProtKB-KW"/>
</dbReference>
<comment type="similarity">
    <text evidence="5">Belongs to the Prp family.</text>
</comment>
<dbReference type="InterPro" id="IPR007422">
    <property type="entry name" value="Peptidase_Prp"/>
</dbReference>
<evidence type="ECO:0000256" key="2">
    <source>
        <dbReference type="ARBA" id="ARBA00022670"/>
    </source>
</evidence>
<evidence type="ECO:0000256" key="3">
    <source>
        <dbReference type="ARBA" id="ARBA00022801"/>
    </source>
</evidence>
<keyword evidence="8" id="KW-1185">Reference proteome</keyword>
<dbReference type="SUPFAM" id="SSF118010">
    <property type="entry name" value="TM1457-like"/>
    <property type="match status" value="1"/>
</dbReference>
<accession>A0A926EJ60</accession>
<dbReference type="PANTHER" id="PTHR39178">
    <property type="entry name" value="HYPOTHETICAL RIBOSOME-ASSOCIATED PROTEIN"/>
    <property type="match status" value="1"/>
</dbReference>
<dbReference type="GO" id="GO:0042254">
    <property type="term" value="P:ribosome biogenesis"/>
    <property type="evidence" value="ECO:0007669"/>
    <property type="project" value="UniProtKB-KW"/>
</dbReference>
<keyword evidence="2 7" id="KW-0645">Protease</keyword>
<proteinExistence type="inferred from homology"/>
<evidence type="ECO:0000256" key="4">
    <source>
        <dbReference type="ARBA" id="ARBA00022807"/>
    </source>
</evidence>
<dbReference type="RefSeq" id="WP_177669688.1">
    <property type="nucleotide sequence ID" value="NZ_JACRSY010000009.1"/>
</dbReference>
<dbReference type="EMBL" id="JACRSY010000009">
    <property type="protein sequence ID" value="MBC8579372.1"/>
    <property type="molecule type" value="Genomic_DNA"/>
</dbReference>
<evidence type="ECO:0000256" key="1">
    <source>
        <dbReference type="ARBA" id="ARBA00022517"/>
    </source>
</evidence>
<dbReference type="Gene3D" id="3.30.70.1490">
    <property type="entry name" value="Cysteine protease Prp"/>
    <property type="match status" value="1"/>
</dbReference>
<dbReference type="AlphaFoldDB" id="A0A926EJ60"/>
<keyword evidence="4" id="KW-0788">Thiol protease</keyword>
<dbReference type="GO" id="GO:0008234">
    <property type="term" value="F:cysteine-type peptidase activity"/>
    <property type="evidence" value="ECO:0007669"/>
    <property type="project" value="UniProtKB-KW"/>
</dbReference>
<dbReference type="InterPro" id="IPR036764">
    <property type="entry name" value="Peptidase_Prp_sf"/>
</dbReference>
<reference evidence="7" key="1">
    <citation type="submission" date="2020-08" db="EMBL/GenBank/DDBJ databases">
        <title>Genome public.</title>
        <authorList>
            <person name="Liu C."/>
            <person name="Sun Q."/>
        </authorList>
    </citation>
    <scope>NUCLEOTIDE SEQUENCE</scope>
    <source>
        <strain evidence="7">NSJ-12</strain>
    </source>
</reference>
<name>A0A926EJ60_9FIRM</name>
<protein>
    <recommendedName>
        <fullName evidence="6">Ribosomal processing cysteine protease Prp</fullName>
    </recommendedName>
</protein>
<evidence type="ECO:0000313" key="8">
    <source>
        <dbReference type="Proteomes" id="UP000655830"/>
    </source>
</evidence>
<evidence type="ECO:0000256" key="6">
    <source>
        <dbReference type="ARBA" id="ARBA00044538"/>
    </source>
</evidence>
<sequence length="112" mass="12413">MIRVDLYYDKEYLTGFRLSGHAGYADHGQDIVCSAVSVLVINTINAIEALTTEIVTLNSVKQSEGIIDCAFPKRKQGAPDEKATLLLEAMLMGLRSVEQMYGEYIIIKNKSL</sequence>
<gene>
    <name evidence="7" type="ORF">H8718_07510</name>
</gene>